<accession>A0A916Z824</accession>
<dbReference type="Gene3D" id="3.10.180.10">
    <property type="entry name" value="2,3-Dihydroxybiphenyl 1,2-Dioxygenase, domain 1"/>
    <property type="match status" value="1"/>
</dbReference>
<reference evidence="1" key="2">
    <citation type="submission" date="2020-09" db="EMBL/GenBank/DDBJ databases">
        <authorList>
            <person name="Sun Q."/>
            <person name="Zhou Y."/>
        </authorList>
    </citation>
    <scope>NUCLEOTIDE SEQUENCE</scope>
    <source>
        <strain evidence="1">CGMCC 1.15360</strain>
    </source>
</reference>
<dbReference type="InterPro" id="IPR029068">
    <property type="entry name" value="Glyas_Bleomycin-R_OHBP_Dase"/>
</dbReference>
<evidence type="ECO:0000313" key="1">
    <source>
        <dbReference type="EMBL" id="GGD80513.1"/>
    </source>
</evidence>
<reference evidence="1" key="1">
    <citation type="journal article" date="2014" name="Int. J. Syst. Evol. Microbiol.">
        <title>Complete genome sequence of Corynebacterium casei LMG S-19264T (=DSM 44701T), isolated from a smear-ripened cheese.</title>
        <authorList>
            <consortium name="US DOE Joint Genome Institute (JGI-PGF)"/>
            <person name="Walter F."/>
            <person name="Albersmeier A."/>
            <person name="Kalinowski J."/>
            <person name="Ruckert C."/>
        </authorList>
    </citation>
    <scope>NUCLEOTIDE SEQUENCE</scope>
    <source>
        <strain evidence="1">CGMCC 1.15360</strain>
    </source>
</reference>
<dbReference type="OrthoDB" id="9792173at2"/>
<dbReference type="RefSeq" id="WP_066770761.1">
    <property type="nucleotide sequence ID" value="NZ_BMIP01000009.1"/>
</dbReference>
<dbReference type="SUPFAM" id="SSF54593">
    <property type="entry name" value="Glyoxalase/Bleomycin resistance protein/Dihydroxybiphenyl dioxygenase"/>
    <property type="match status" value="1"/>
</dbReference>
<dbReference type="Pfam" id="PF13669">
    <property type="entry name" value="Glyoxalase_4"/>
    <property type="match status" value="1"/>
</dbReference>
<organism evidence="1 2">
    <name type="scientific">Croceicoccus mobilis</name>
    <dbReference type="NCBI Taxonomy" id="1703339"/>
    <lineage>
        <taxon>Bacteria</taxon>
        <taxon>Pseudomonadati</taxon>
        <taxon>Pseudomonadota</taxon>
        <taxon>Alphaproteobacteria</taxon>
        <taxon>Sphingomonadales</taxon>
        <taxon>Erythrobacteraceae</taxon>
        <taxon>Croceicoccus</taxon>
    </lineage>
</organism>
<comment type="caution">
    <text evidence="1">The sequence shown here is derived from an EMBL/GenBank/DDBJ whole genome shotgun (WGS) entry which is preliminary data.</text>
</comment>
<sequence>MDQTVTPPPAAAIGYSAFPLVQTAWVVDDLDQAMKSWLALGIGPFFRFDLEVPDALYRGRRVPLAFSIALAQAGPCQLELIRQNSEGPSAYRDGVPAGQSGFHHVCRAFGGFDEGMRSLGVTVDGAATYMEIAGSRTAYVDMRATHGCMIELVDRTPVSDLLSKTVAEAAGGWDGSDPIRAFAL</sequence>
<protein>
    <submittedName>
        <fullName evidence="1">Glyoxalase</fullName>
    </submittedName>
</protein>
<proteinExistence type="predicted"/>
<name>A0A916Z824_9SPHN</name>
<evidence type="ECO:0000313" key="2">
    <source>
        <dbReference type="Proteomes" id="UP000612349"/>
    </source>
</evidence>
<keyword evidence="2" id="KW-1185">Reference proteome</keyword>
<gene>
    <name evidence="1" type="ORF">GCM10010990_32970</name>
</gene>
<dbReference type="EMBL" id="BMIP01000009">
    <property type="protein sequence ID" value="GGD80513.1"/>
    <property type="molecule type" value="Genomic_DNA"/>
</dbReference>
<dbReference type="AlphaFoldDB" id="A0A916Z824"/>
<dbReference type="Proteomes" id="UP000612349">
    <property type="component" value="Unassembled WGS sequence"/>
</dbReference>